<keyword evidence="4" id="KW-1185">Reference proteome</keyword>
<evidence type="ECO:0000313" key="3">
    <source>
        <dbReference type="EMBL" id="KAH0600571.1"/>
    </source>
</evidence>
<name>A0A9P8SAA4_9HYPO</name>
<evidence type="ECO:0000256" key="1">
    <source>
        <dbReference type="SAM" id="Coils"/>
    </source>
</evidence>
<feature type="compositionally biased region" description="Basic and acidic residues" evidence="2">
    <location>
        <begin position="368"/>
        <end position="380"/>
    </location>
</feature>
<sequence>MNTSLTDAAPLDKDRLGRLGQVQDYSKSKSPTCIKTGKDRGFVYSGTTKQVHISNRFCPPRHHHVAKWEVPSEVTVSWFSAIIMTCWSPFTSCFEREPYYNCHQLSLQRSHTSISFHVPRRHHVDASRPVTEEELPPQIPAKSRYRVRAYTGPEVEAIKERVASALIEVDILQKQIDNVIERQSIYVNSRPSTANSIARVHDLEPMPSIPALPPAAPSFAERLNADVERPQTAPIKTSVNATLSHRKTAPEDNFRATMKQNQTMCESQILPPPLPLVLRPPLRKKKSFSRVSTWLFPGQDQGITVGFDAVTNKPGPVKNKGGFYQIVSSKGTVGQRSCESIDSISTWQTGDEQHTTPSISSRESTPASKHEEHHEIERRATFGKNDARIGQPPVGVVAR</sequence>
<evidence type="ECO:0000256" key="2">
    <source>
        <dbReference type="SAM" id="MobiDB-lite"/>
    </source>
</evidence>
<dbReference type="Proteomes" id="UP000764110">
    <property type="component" value="Unassembled WGS sequence"/>
</dbReference>
<organism evidence="3 4">
    <name type="scientific">Metarhizium humberi</name>
    <dbReference type="NCBI Taxonomy" id="2596975"/>
    <lineage>
        <taxon>Eukaryota</taxon>
        <taxon>Fungi</taxon>
        <taxon>Dikarya</taxon>
        <taxon>Ascomycota</taxon>
        <taxon>Pezizomycotina</taxon>
        <taxon>Sordariomycetes</taxon>
        <taxon>Hypocreomycetidae</taxon>
        <taxon>Hypocreales</taxon>
        <taxon>Clavicipitaceae</taxon>
        <taxon>Metarhizium</taxon>
    </lineage>
</organism>
<evidence type="ECO:0008006" key="5">
    <source>
        <dbReference type="Google" id="ProtNLM"/>
    </source>
</evidence>
<dbReference type="EMBL" id="JACEFI010000002">
    <property type="protein sequence ID" value="KAH0600571.1"/>
    <property type="molecule type" value="Genomic_DNA"/>
</dbReference>
<dbReference type="AlphaFoldDB" id="A0A9P8SAA4"/>
<evidence type="ECO:0000313" key="4">
    <source>
        <dbReference type="Proteomes" id="UP000764110"/>
    </source>
</evidence>
<reference evidence="3 4" key="1">
    <citation type="submission" date="2020-07" db="EMBL/GenBank/DDBJ databases">
        <title>Metarhizium humberi genome.</title>
        <authorList>
            <person name="Lysoe E."/>
        </authorList>
    </citation>
    <scope>NUCLEOTIDE SEQUENCE [LARGE SCALE GENOMIC DNA]</scope>
    <source>
        <strain evidence="3 4">ESALQ1638</strain>
    </source>
</reference>
<feature type="coiled-coil region" evidence="1">
    <location>
        <begin position="155"/>
        <end position="182"/>
    </location>
</feature>
<protein>
    <recommendedName>
        <fullName evidence="5">Acid phosphatase-like protein</fullName>
    </recommendedName>
</protein>
<gene>
    <name evidence="3" type="ORF">MHUMG1_01569</name>
</gene>
<keyword evidence="1" id="KW-0175">Coiled coil</keyword>
<accession>A0A9P8SAA4</accession>
<proteinExistence type="predicted"/>
<feature type="region of interest" description="Disordered" evidence="2">
    <location>
        <begin position="346"/>
        <end position="399"/>
    </location>
</feature>
<feature type="compositionally biased region" description="Polar residues" evidence="2">
    <location>
        <begin position="346"/>
        <end position="367"/>
    </location>
</feature>
<comment type="caution">
    <text evidence="3">The sequence shown here is derived from an EMBL/GenBank/DDBJ whole genome shotgun (WGS) entry which is preliminary data.</text>
</comment>